<gene>
    <name evidence="1" type="ORF">O181_065683</name>
</gene>
<keyword evidence="2" id="KW-1185">Reference proteome</keyword>
<reference evidence="1" key="1">
    <citation type="submission" date="2021-03" db="EMBL/GenBank/DDBJ databases">
        <title>Draft genome sequence of rust myrtle Austropuccinia psidii MF-1, a brazilian biotype.</title>
        <authorList>
            <person name="Quecine M.C."/>
            <person name="Pachon D.M.R."/>
            <person name="Bonatelli M.L."/>
            <person name="Correr F.H."/>
            <person name="Franceschini L.M."/>
            <person name="Leite T.F."/>
            <person name="Margarido G.R.A."/>
            <person name="Almeida C.A."/>
            <person name="Ferrarezi J.A."/>
            <person name="Labate C.A."/>
        </authorList>
    </citation>
    <scope>NUCLEOTIDE SEQUENCE</scope>
    <source>
        <strain evidence="1">MF-1</strain>
    </source>
</reference>
<sequence>MPKFYVKFNPSTFSKPNVKRRLRQPQFICQHYYQFKIFFSRSKYLWNPSVQSVSTASTGFYLILVLRSSPFKVGGYCHNHEFDPPVDGCGNPTWSQVGANWSSHIIYGQSAPLGVLWLLRHNPFRWPFMASGHILPSLVFLANFHLTNPQAFTLDFGHGGPFVF</sequence>
<comment type="caution">
    <text evidence="1">The sequence shown here is derived from an EMBL/GenBank/DDBJ whole genome shotgun (WGS) entry which is preliminary data.</text>
</comment>
<organism evidence="1 2">
    <name type="scientific">Austropuccinia psidii MF-1</name>
    <dbReference type="NCBI Taxonomy" id="1389203"/>
    <lineage>
        <taxon>Eukaryota</taxon>
        <taxon>Fungi</taxon>
        <taxon>Dikarya</taxon>
        <taxon>Basidiomycota</taxon>
        <taxon>Pucciniomycotina</taxon>
        <taxon>Pucciniomycetes</taxon>
        <taxon>Pucciniales</taxon>
        <taxon>Sphaerophragmiaceae</taxon>
        <taxon>Austropuccinia</taxon>
    </lineage>
</organism>
<proteinExistence type="predicted"/>
<name>A0A9Q3I2V1_9BASI</name>
<evidence type="ECO:0000313" key="2">
    <source>
        <dbReference type="Proteomes" id="UP000765509"/>
    </source>
</evidence>
<accession>A0A9Q3I2V1</accession>
<dbReference type="Proteomes" id="UP000765509">
    <property type="component" value="Unassembled WGS sequence"/>
</dbReference>
<dbReference type="AlphaFoldDB" id="A0A9Q3I2V1"/>
<dbReference type="EMBL" id="AVOT02032229">
    <property type="protein sequence ID" value="MBW0525968.1"/>
    <property type="molecule type" value="Genomic_DNA"/>
</dbReference>
<protein>
    <submittedName>
        <fullName evidence="1">Uncharacterized protein</fullName>
    </submittedName>
</protein>
<evidence type="ECO:0000313" key="1">
    <source>
        <dbReference type="EMBL" id="MBW0525968.1"/>
    </source>
</evidence>